<dbReference type="GO" id="GO:0003677">
    <property type="term" value="F:DNA binding"/>
    <property type="evidence" value="ECO:0007669"/>
    <property type="project" value="InterPro"/>
</dbReference>
<dbReference type="InterPro" id="IPR003611">
    <property type="entry name" value="NUMOD3"/>
</dbReference>
<organism evidence="3">
    <name type="scientific">marine sediment metagenome</name>
    <dbReference type="NCBI Taxonomy" id="412755"/>
    <lineage>
        <taxon>unclassified sequences</taxon>
        <taxon>metagenomes</taxon>
        <taxon>ecological metagenomes</taxon>
    </lineage>
</organism>
<dbReference type="SUPFAM" id="SSF64496">
    <property type="entry name" value="DNA-binding domain of intron-encoded endonucleases"/>
    <property type="match status" value="1"/>
</dbReference>
<name>X1LVG5_9ZZZZ</name>
<feature type="domain" description="Nuclease associated modular" evidence="2">
    <location>
        <begin position="121"/>
        <end position="135"/>
    </location>
</feature>
<evidence type="ECO:0000259" key="2">
    <source>
        <dbReference type="SMART" id="SM00496"/>
    </source>
</evidence>
<protein>
    <recommendedName>
        <fullName evidence="2">Nuclease associated modular domain-containing protein</fullName>
    </recommendedName>
</protein>
<dbReference type="EMBL" id="BARV01014776">
    <property type="protein sequence ID" value="GAI23043.1"/>
    <property type="molecule type" value="Genomic_DNA"/>
</dbReference>
<feature type="domain" description="Nuclease associated modular" evidence="2">
    <location>
        <begin position="75"/>
        <end position="91"/>
    </location>
</feature>
<feature type="region of interest" description="Disordered" evidence="1">
    <location>
        <begin position="68"/>
        <end position="101"/>
    </location>
</feature>
<dbReference type="SMART" id="SM00496">
    <property type="entry name" value="IENR2"/>
    <property type="match status" value="4"/>
</dbReference>
<feature type="domain" description="Nuclease associated modular" evidence="2">
    <location>
        <begin position="92"/>
        <end position="108"/>
    </location>
</feature>
<evidence type="ECO:0000313" key="3">
    <source>
        <dbReference type="EMBL" id="GAI23043.1"/>
    </source>
</evidence>
<proteinExistence type="predicted"/>
<reference evidence="3" key="1">
    <citation type="journal article" date="2014" name="Front. Microbiol.">
        <title>High frequency of phylogenetically diverse reductive dehalogenase-homologous genes in deep subseafloor sedimentary metagenomes.</title>
        <authorList>
            <person name="Kawai M."/>
            <person name="Futagami T."/>
            <person name="Toyoda A."/>
            <person name="Takaki Y."/>
            <person name="Nishi S."/>
            <person name="Hori S."/>
            <person name="Arai W."/>
            <person name="Tsubouchi T."/>
            <person name="Morono Y."/>
            <person name="Uchiyama I."/>
            <person name="Ito T."/>
            <person name="Fujiyama A."/>
            <person name="Inagaki F."/>
            <person name="Takami H."/>
        </authorList>
    </citation>
    <scope>NUCLEOTIDE SEQUENCE</scope>
    <source>
        <strain evidence="3">Expedition CK06-06</strain>
    </source>
</reference>
<dbReference type="AlphaFoldDB" id="X1LVG5"/>
<gene>
    <name evidence="3" type="ORF">S06H3_25645</name>
</gene>
<feature type="domain" description="Nuclease associated modular" evidence="2">
    <location>
        <begin position="53"/>
        <end position="69"/>
    </location>
</feature>
<comment type="caution">
    <text evidence="3">The sequence shown here is derived from an EMBL/GenBank/DDBJ whole genome shotgun (WGS) entry which is preliminary data.</text>
</comment>
<sequence length="135" mass="14855">MKLRRVQVICPACRQQVEAVATDGQVKGYCAVANRYVDFVIETQLAPQNVVRIRKPPTAETRAKISATLMGKPHPGKPHTPETRAKMSAAHSGKRLTPEHRTKISAAILRLTAETKAKMSHIKPHTPETKAKMSA</sequence>
<dbReference type="Pfam" id="PF07460">
    <property type="entry name" value="NUMOD3"/>
    <property type="match status" value="3"/>
</dbReference>
<accession>X1LVG5</accession>
<feature type="non-terminal residue" evidence="3">
    <location>
        <position position="135"/>
    </location>
</feature>
<evidence type="ECO:0000256" key="1">
    <source>
        <dbReference type="SAM" id="MobiDB-lite"/>
    </source>
</evidence>